<feature type="transmembrane region" description="Helical" evidence="2">
    <location>
        <begin position="29"/>
        <end position="53"/>
    </location>
</feature>
<keyword evidence="2" id="KW-0812">Transmembrane</keyword>
<dbReference type="PROSITE" id="PS50234">
    <property type="entry name" value="VWFA"/>
    <property type="match status" value="1"/>
</dbReference>
<reference evidence="4 5" key="1">
    <citation type="journal article" date="2014" name="Appl. Environ. Microbiol.">
        <title>Genomic encyclopedia of type strains of the genus Bifidobacterium.</title>
        <authorList>
            <person name="Milani C."/>
            <person name="Lugli G.A."/>
            <person name="Duranti S."/>
            <person name="Turroni F."/>
            <person name="Bottacini F."/>
            <person name="Mangifesta M."/>
            <person name="Sanchez B."/>
            <person name="Viappiani A."/>
            <person name="Mancabelli L."/>
            <person name="Taminiau B."/>
            <person name="Delcenserie V."/>
            <person name="Barrangou R."/>
            <person name="Margolles A."/>
            <person name="van Sinderen D."/>
            <person name="Ventura M."/>
        </authorList>
    </citation>
    <scope>NUCLEOTIDE SEQUENCE [LARGE SCALE GENOMIC DNA]</scope>
    <source>
        <strain evidence="4 5">DSM 19703</strain>
    </source>
</reference>
<dbReference type="EMBL" id="ATLK01000002">
    <property type="protein sequence ID" value="KFF30651.1"/>
    <property type="molecule type" value="Genomic_DNA"/>
</dbReference>
<organism evidence="4 5">
    <name type="scientific">Bifidobacterium bombi DSM 19703</name>
    <dbReference type="NCBI Taxonomy" id="1341695"/>
    <lineage>
        <taxon>Bacteria</taxon>
        <taxon>Bacillati</taxon>
        <taxon>Actinomycetota</taxon>
        <taxon>Actinomycetes</taxon>
        <taxon>Bifidobacteriales</taxon>
        <taxon>Bifidobacteriaceae</taxon>
        <taxon>Bifidobacterium</taxon>
    </lineage>
</organism>
<sequence>MMGDSMQSTTQIPARSAAGLPQMEFTPTLGWPVGGVLAVLMILAAVACVFVYVRTKQAERDGHGAASDQTLWGCVRRTLICLMIAMMTLTPSVQQPTRTRAVNATDVVVATDVTGSMAVKDARYGTQDSVRRIDAAHAAIDDLTGLYPDASFSALRFGASASVDVPLTPDTQAVRDWAAHLEPEATALSAGSSLDAPIDQLLVHLKSIRTRRAHDTIVLYIITDGEQTSPKARRSFSSLRQYIDAAFVVGVGSSQGGKIPEITSQPKDPTDSQDGSGKGNESEHWVNDPTTGQPGISVMDKKSLESIADELSGKTVFTGPDSRLDKGDAVRRSRQWHINDTYKRHERLNPIVWPMAIVTAVLLCFELGAWIATSRRLI</sequence>
<feature type="compositionally biased region" description="Polar residues" evidence="1">
    <location>
        <begin position="262"/>
        <end position="275"/>
    </location>
</feature>
<evidence type="ECO:0000313" key="5">
    <source>
        <dbReference type="Proteomes" id="UP000028730"/>
    </source>
</evidence>
<dbReference type="STRING" id="1341695.BBOMB_1518"/>
<dbReference type="InterPro" id="IPR002035">
    <property type="entry name" value="VWF_A"/>
</dbReference>
<dbReference type="Pfam" id="PF13519">
    <property type="entry name" value="VWA_2"/>
    <property type="match status" value="1"/>
</dbReference>
<evidence type="ECO:0000259" key="3">
    <source>
        <dbReference type="PROSITE" id="PS50234"/>
    </source>
</evidence>
<keyword evidence="2" id="KW-0472">Membrane</keyword>
<gene>
    <name evidence="4" type="ORF">BBOMB_1518</name>
</gene>
<dbReference type="SMART" id="SM00327">
    <property type="entry name" value="VWA"/>
    <property type="match status" value="1"/>
</dbReference>
<feature type="region of interest" description="Disordered" evidence="1">
    <location>
        <begin position="255"/>
        <end position="296"/>
    </location>
</feature>
<accession>A0A086BNY7</accession>
<comment type="caution">
    <text evidence="4">The sequence shown here is derived from an EMBL/GenBank/DDBJ whole genome shotgun (WGS) entry which is preliminary data.</text>
</comment>
<evidence type="ECO:0000313" key="4">
    <source>
        <dbReference type="EMBL" id="KFF30651.1"/>
    </source>
</evidence>
<dbReference type="AlphaFoldDB" id="A0A086BNY7"/>
<evidence type="ECO:0000256" key="2">
    <source>
        <dbReference type="SAM" id="Phobius"/>
    </source>
</evidence>
<dbReference type="CDD" id="cd00198">
    <property type="entry name" value="vWFA"/>
    <property type="match status" value="1"/>
</dbReference>
<protein>
    <submittedName>
        <fullName evidence="4">von Willebrand factor, type A</fullName>
    </submittedName>
</protein>
<dbReference type="Gene3D" id="3.40.50.410">
    <property type="entry name" value="von Willebrand factor, type A domain"/>
    <property type="match status" value="1"/>
</dbReference>
<feature type="domain" description="VWFA" evidence="3">
    <location>
        <begin position="106"/>
        <end position="311"/>
    </location>
</feature>
<name>A0A086BNY7_9BIFI</name>
<keyword evidence="5" id="KW-1185">Reference proteome</keyword>
<dbReference type="InterPro" id="IPR036465">
    <property type="entry name" value="vWFA_dom_sf"/>
</dbReference>
<feature type="transmembrane region" description="Helical" evidence="2">
    <location>
        <begin position="351"/>
        <end position="372"/>
    </location>
</feature>
<evidence type="ECO:0000256" key="1">
    <source>
        <dbReference type="SAM" id="MobiDB-lite"/>
    </source>
</evidence>
<dbReference type="eggNOG" id="COG2304">
    <property type="taxonomic scope" value="Bacteria"/>
</dbReference>
<keyword evidence="2" id="KW-1133">Transmembrane helix</keyword>
<proteinExistence type="predicted"/>
<dbReference type="Proteomes" id="UP000028730">
    <property type="component" value="Unassembled WGS sequence"/>
</dbReference>
<dbReference type="SUPFAM" id="SSF53300">
    <property type="entry name" value="vWA-like"/>
    <property type="match status" value="1"/>
</dbReference>